<proteinExistence type="predicted"/>
<accession>A0A0D2MS57</accession>
<keyword evidence="2" id="KW-1185">Reference proteome</keyword>
<sequence>MEIFSLTQSQTGNERVQGLAVSVRHSISKRLLIWLFDQERNSKITSPTRSHFNSISNCVNAMALFSTRSKRDVSEVRHDVPSPAHAWPHIPTAATQLDDGQVDDMIRLADSAHAAFKLMEGSADPHSNVWGVLKTLAAIRCRVLSRRELHSQNVKDILWKIDYALRNQPEFTNWFGPGTREFVAIQSRAIQLVLQLKDALNALD</sequence>
<dbReference type="Proteomes" id="UP000054270">
    <property type="component" value="Unassembled WGS sequence"/>
</dbReference>
<gene>
    <name evidence="1" type="ORF">HYPSUDRAFT_35979</name>
</gene>
<protein>
    <submittedName>
        <fullName evidence="1">Uncharacterized protein</fullName>
    </submittedName>
</protein>
<evidence type="ECO:0000313" key="2">
    <source>
        <dbReference type="Proteomes" id="UP000054270"/>
    </source>
</evidence>
<dbReference type="EMBL" id="KN817526">
    <property type="protein sequence ID" value="KJA26823.1"/>
    <property type="molecule type" value="Genomic_DNA"/>
</dbReference>
<dbReference type="AlphaFoldDB" id="A0A0D2MS57"/>
<organism evidence="1 2">
    <name type="scientific">Hypholoma sublateritium (strain FD-334 SS-4)</name>
    <dbReference type="NCBI Taxonomy" id="945553"/>
    <lineage>
        <taxon>Eukaryota</taxon>
        <taxon>Fungi</taxon>
        <taxon>Dikarya</taxon>
        <taxon>Basidiomycota</taxon>
        <taxon>Agaricomycotina</taxon>
        <taxon>Agaricomycetes</taxon>
        <taxon>Agaricomycetidae</taxon>
        <taxon>Agaricales</taxon>
        <taxon>Agaricineae</taxon>
        <taxon>Strophariaceae</taxon>
        <taxon>Hypholoma</taxon>
    </lineage>
</organism>
<name>A0A0D2MS57_HYPSF</name>
<evidence type="ECO:0000313" key="1">
    <source>
        <dbReference type="EMBL" id="KJA26823.1"/>
    </source>
</evidence>
<reference evidence="2" key="1">
    <citation type="submission" date="2014-04" db="EMBL/GenBank/DDBJ databases">
        <title>Evolutionary Origins and Diversification of the Mycorrhizal Mutualists.</title>
        <authorList>
            <consortium name="DOE Joint Genome Institute"/>
            <consortium name="Mycorrhizal Genomics Consortium"/>
            <person name="Kohler A."/>
            <person name="Kuo A."/>
            <person name="Nagy L.G."/>
            <person name="Floudas D."/>
            <person name="Copeland A."/>
            <person name="Barry K.W."/>
            <person name="Cichocki N."/>
            <person name="Veneault-Fourrey C."/>
            <person name="LaButti K."/>
            <person name="Lindquist E.A."/>
            <person name="Lipzen A."/>
            <person name="Lundell T."/>
            <person name="Morin E."/>
            <person name="Murat C."/>
            <person name="Riley R."/>
            <person name="Ohm R."/>
            <person name="Sun H."/>
            <person name="Tunlid A."/>
            <person name="Henrissat B."/>
            <person name="Grigoriev I.V."/>
            <person name="Hibbett D.S."/>
            <person name="Martin F."/>
        </authorList>
    </citation>
    <scope>NUCLEOTIDE SEQUENCE [LARGE SCALE GENOMIC DNA]</scope>
    <source>
        <strain evidence="2">FD-334 SS-4</strain>
    </source>
</reference>